<sequence>MASRHGPLTKLWIQWKSSKAVPWRKRWLVGMDLTGNTFWEFTDQINIGRLRRIVEYDKNAHYADVKLARTHPVANPPPSKYPSNTLPPAQWIQWLRHTRDAPPSIQEQRMDIVRQAQMKQLAAQADAKWASKADRIDMPQRQEIASAALPQRPPEVPPEVIDPITEIADIAKETKGQIGVVTEVAKEEKTEASRRERKDTAPYPGLKLGKEGEQAPESWAPRPVTRR</sequence>
<dbReference type="AlphaFoldDB" id="A0A8H3VDB6"/>
<dbReference type="Pfam" id="PF05071">
    <property type="entry name" value="NDUFA12"/>
    <property type="match status" value="1"/>
</dbReference>
<keyword evidence="6" id="KW-1185">Reference proteome</keyword>
<reference evidence="4 6" key="1">
    <citation type="submission" date="2019-07" db="EMBL/GenBank/DDBJ databases">
        <title>Venturia inaequalis Genome Resource.</title>
        <authorList>
            <person name="Lichtner F.J."/>
        </authorList>
    </citation>
    <scope>NUCLEOTIDE SEQUENCE [LARGE SCALE GENOMIC DNA]</scope>
    <source>
        <strain evidence="3 5">120213</strain>
        <strain evidence="4 6">DMI_063113</strain>
    </source>
</reference>
<name>A0A8H3VDB6_VENIN</name>
<feature type="compositionally biased region" description="Basic and acidic residues" evidence="2">
    <location>
        <begin position="185"/>
        <end position="200"/>
    </location>
</feature>
<evidence type="ECO:0000313" key="5">
    <source>
        <dbReference type="Proteomes" id="UP000447873"/>
    </source>
</evidence>
<dbReference type="EMBL" id="WNWR01000247">
    <property type="protein sequence ID" value="KAE9986924.1"/>
    <property type="molecule type" value="Genomic_DNA"/>
</dbReference>
<gene>
    <name evidence="4" type="ORF">EG327_004074</name>
    <name evidence="3" type="ORF">EG328_000494</name>
</gene>
<dbReference type="Proteomes" id="UP000447873">
    <property type="component" value="Unassembled WGS sequence"/>
</dbReference>
<dbReference type="InterPro" id="IPR007763">
    <property type="entry name" value="NDUFA12"/>
</dbReference>
<evidence type="ECO:0000313" key="6">
    <source>
        <dbReference type="Proteomes" id="UP000490939"/>
    </source>
</evidence>
<dbReference type="PANTHER" id="PTHR32470">
    <property type="entry name" value="ADH DEHYDROGENASE [UBIQUINONE] 1 ALPHA SUBCOMPLEX ASSEMBLY FACTOR 2"/>
    <property type="match status" value="1"/>
</dbReference>
<evidence type="ECO:0000256" key="2">
    <source>
        <dbReference type="SAM" id="MobiDB-lite"/>
    </source>
</evidence>
<evidence type="ECO:0008006" key="7">
    <source>
        <dbReference type="Google" id="ProtNLM"/>
    </source>
</evidence>
<dbReference type="GO" id="GO:0045271">
    <property type="term" value="C:respiratory chain complex I"/>
    <property type="evidence" value="ECO:0007669"/>
    <property type="project" value="InterPro"/>
</dbReference>
<dbReference type="OrthoDB" id="10255576at2759"/>
<evidence type="ECO:0000313" key="4">
    <source>
        <dbReference type="EMBL" id="KAE9986924.1"/>
    </source>
</evidence>
<comment type="caution">
    <text evidence="4">The sequence shown here is derived from an EMBL/GenBank/DDBJ whole genome shotgun (WGS) entry which is preliminary data.</text>
</comment>
<dbReference type="EMBL" id="WNWS01000108">
    <property type="protein sequence ID" value="KAE9980129.1"/>
    <property type="molecule type" value="Genomic_DNA"/>
</dbReference>
<dbReference type="InterPro" id="IPR052618">
    <property type="entry name" value="ComplexI_NDUFA12"/>
</dbReference>
<dbReference type="GO" id="GO:0032981">
    <property type="term" value="P:mitochondrial respiratory chain complex I assembly"/>
    <property type="evidence" value="ECO:0007669"/>
    <property type="project" value="TreeGrafter"/>
</dbReference>
<comment type="similarity">
    <text evidence="1">Belongs to the complex I NDUFA12 subunit family.</text>
</comment>
<feature type="region of interest" description="Disordered" evidence="2">
    <location>
        <begin position="185"/>
        <end position="227"/>
    </location>
</feature>
<dbReference type="Proteomes" id="UP000490939">
    <property type="component" value="Unassembled WGS sequence"/>
</dbReference>
<organism evidence="4 6">
    <name type="scientific">Venturia inaequalis</name>
    <name type="common">Apple scab fungus</name>
    <dbReference type="NCBI Taxonomy" id="5025"/>
    <lineage>
        <taxon>Eukaryota</taxon>
        <taxon>Fungi</taxon>
        <taxon>Dikarya</taxon>
        <taxon>Ascomycota</taxon>
        <taxon>Pezizomycotina</taxon>
        <taxon>Dothideomycetes</taxon>
        <taxon>Pleosporomycetidae</taxon>
        <taxon>Venturiales</taxon>
        <taxon>Venturiaceae</taxon>
        <taxon>Venturia</taxon>
    </lineage>
</organism>
<protein>
    <recommendedName>
        <fullName evidence="7">NADH dehydrogenase [ubiquinone] 1 alpha subcomplex subunit</fullName>
    </recommendedName>
</protein>
<accession>A0A8H3VDB6</accession>
<proteinExistence type="inferred from homology"/>
<dbReference type="PANTHER" id="PTHR32470:SF2">
    <property type="entry name" value="NADH DEHYDROGENASE [UBIQUINONE] 1 ALPHA SUBCOMPLEX ASSEMBLY FACTOR 2"/>
    <property type="match status" value="1"/>
</dbReference>
<dbReference type="GO" id="GO:0005739">
    <property type="term" value="C:mitochondrion"/>
    <property type="evidence" value="ECO:0007669"/>
    <property type="project" value="TreeGrafter"/>
</dbReference>
<evidence type="ECO:0000256" key="1">
    <source>
        <dbReference type="ARBA" id="ARBA00007355"/>
    </source>
</evidence>
<evidence type="ECO:0000313" key="3">
    <source>
        <dbReference type="EMBL" id="KAE9980129.1"/>
    </source>
</evidence>